<sequence>RSIKLFLLGIFLQGGVDLSYLRIFGVLQRFSIAYLVVCLICILTKDRCSLEFNSAIADLSAIKLYFSDIARTYVGWIFVLIITAIHSIIIFSVAAPDCPSGYLGPGGLHQNRSYENCTGGATGYIDELILGNHRYQTPTIYHVYKVKLFEPEGILGCLTTILQVYLGVQAGVTLLVYKKHSERLFRWLLWGISAGLVGGGLCGFSQEDGVLPVNKNLWSLSFVLVTSSFAFAFLSFCYVLVDYKKFCTGKPFLFAGMNSIFLYIGHEVLDSHFPFRWYLHNGYSEDHRHTHFNALLSDTWGVAFWLFVAYYLYKIKFFLVV</sequence>
<evidence type="ECO:0000313" key="2">
    <source>
        <dbReference type="EMBL" id="VEN51452.1"/>
    </source>
</evidence>
<protein>
    <recommendedName>
        <fullName evidence="4">Heparan-alpha-glucosaminide N-acetyltransferase catalytic domain-containing protein</fullName>
    </recommendedName>
</protein>
<accession>A0A653CUM0</accession>
<evidence type="ECO:0000256" key="1">
    <source>
        <dbReference type="SAM" id="Phobius"/>
    </source>
</evidence>
<feature type="transmembrane region" description="Helical" evidence="1">
    <location>
        <begin position="20"/>
        <end position="43"/>
    </location>
</feature>
<feature type="transmembrane region" description="Helical" evidence="1">
    <location>
        <begin position="289"/>
        <end position="313"/>
    </location>
</feature>
<proteinExistence type="predicted"/>
<feature type="non-terminal residue" evidence="2">
    <location>
        <position position="1"/>
    </location>
</feature>
<reference evidence="2 3" key="1">
    <citation type="submission" date="2019-01" db="EMBL/GenBank/DDBJ databases">
        <authorList>
            <person name="Sayadi A."/>
        </authorList>
    </citation>
    <scope>NUCLEOTIDE SEQUENCE [LARGE SCALE GENOMIC DNA]</scope>
</reference>
<dbReference type="Proteomes" id="UP000410492">
    <property type="component" value="Unassembled WGS sequence"/>
</dbReference>
<evidence type="ECO:0000313" key="3">
    <source>
        <dbReference type="Proteomes" id="UP000410492"/>
    </source>
</evidence>
<gene>
    <name evidence="2" type="ORF">CALMAC_LOCUS11904</name>
</gene>
<feature type="transmembrane region" description="Helical" evidence="1">
    <location>
        <begin position="73"/>
        <end position="95"/>
    </location>
</feature>
<dbReference type="AlphaFoldDB" id="A0A653CUM0"/>
<dbReference type="PANTHER" id="PTHR31061">
    <property type="entry name" value="LD22376P"/>
    <property type="match status" value="1"/>
</dbReference>
<evidence type="ECO:0008006" key="4">
    <source>
        <dbReference type="Google" id="ProtNLM"/>
    </source>
</evidence>
<dbReference type="EMBL" id="CAACVG010008905">
    <property type="protein sequence ID" value="VEN51452.1"/>
    <property type="molecule type" value="Genomic_DNA"/>
</dbReference>
<keyword evidence="1" id="KW-0472">Membrane</keyword>
<dbReference type="PANTHER" id="PTHR31061:SF24">
    <property type="entry name" value="LD22376P"/>
    <property type="match status" value="1"/>
</dbReference>
<feature type="transmembrane region" description="Helical" evidence="1">
    <location>
        <begin position="184"/>
        <end position="206"/>
    </location>
</feature>
<dbReference type="OrthoDB" id="2149840at2759"/>
<feature type="transmembrane region" description="Helical" evidence="1">
    <location>
        <begin position="218"/>
        <end position="240"/>
    </location>
</feature>
<keyword evidence="1" id="KW-1133">Transmembrane helix</keyword>
<name>A0A653CUM0_CALMS</name>
<feature type="transmembrane region" description="Helical" evidence="1">
    <location>
        <begin position="153"/>
        <end position="177"/>
    </location>
</feature>
<keyword evidence="3" id="KW-1185">Reference proteome</keyword>
<organism evidence="2 3">
    <name type="scientific">Callosobruchus maculatus</name>
    <name type="common">Southern cowpea weevil</name>
    <name type="synonym">Pulse bruchid</name>
    <dbReference type="NCBI Taxonomy" id="64391"/>
    <lineage>
        <taxon>Eukaryota</taxon>
        <taxon>Metazoa</taxon>
        <taxon>Ecdysozoa</taxon>
        <taxon>Arthropoda</taxon>
        <taxon>Hexapoda</taxon>
        <taxon>Insecta</taxon>
        <taxon>Pterygota</taxon>
        <taxon>Neoptera</taxon>
        <taxon>Endopterygota</taxon>
        <taxon>Coleoptera</taxon>
        <taxon>Polyphaga</taxon>
        <taxon>Cucujiformia</taxon>
        <taxon>Chrysomeloidea</taxon>
        <taxon>Chrysomelidae</taxon>
        <taxon>Bruchinae</taxon>
        <taxon>Bruchini</taxon>
        <taxon>Callosobruchus</taxon>
    </lineage>
</organism>
<feature type="transmembrane region" description="Helical" evidence="1">
    <location>
        <begin position="252"/>
        <end position="269"/>
    </location>
</feature>
<keyword evidence="1" id="KW-0812">Transmembrane</keyword>